<dbReference type="PATRIC" id="fig|273677.3.peg.2457"/>
<proteinExistence type="predicted"/>
<dbReference type="GO" id="GO:0006950">
    <property type="term" value="P:response to stress"/>
    <property type="evidence" value="ECO:0007669"/>
    <property type="project" value="TreeGrafter"/>
</dbReference>
<dbReference type="EMBL" id="JFYO01000007">
    <property type="protein sequence ID" value="EZP26146.1"/>
    <property type="molecule type" value="Genomic_DNA"/>
</dbReference>
<dbReference type="AlphaFoldDB" id="A0A031FPP1"/>
<name>A0A031FPP1_9MICO</name>
<gene>
    <name evidence="2" type="ORF">BW34_02478</name>
</gene>
<accession>A0A031FPP1</accession>
<organism evidence="2 3">
    <name type="scientific">Microbacterium oleivorans</name>
    <dbReference type="NCBI Taxonomy" id="273677"/>
    <lineage>
        <taxon>Bacteria</taxon>
        <taxon>Bacillati</taxon>
        <taxon>Actinomycetota</taxon>
        <taxon>Actinomycetes</taxon>
        <taxon>Micrococcales</taxon>
        <taxon>Microbacteriaceae</taxon>
        <taxon>Microbacterium</taxon>
    </lineage>
</organism>
<keyword evidence="3" id="KW-1185">Reference proteome</keyword>
<dbReference type="PRINTS" id="PR00598">
    <property type="entry name" value="HTHMARR"/>
</dbReference>
<protein>
    <submittedName>
        <fullName evidence="2">Transcriptional regulator</fullName>
    </submittedName>
</protein>
<dbReference type="SUPFAM" id="SSF46785">
    <property type="entry name" value="Winged helix' DNA-binding domain"/>
    <property type="match status" value="1"/>
</dbReference>
<dbReference type="OrthoDB" id="162531at2"/>
<dbReference type="InterPro" id="IPR000835">
    <property type="entry name" value="HTH_MarR-typ"/>
</dbReference>
<dbReference type="Proteomes" id="UP000024001">
    <property type="component" value="Unassembled WGS sequence"/>
</dbReference>
<dbReference type="PANTHER" id="PTHR33164">
    <property type="entry name" value="TRANSCRIPTIONAL REGULATOR, MARR FAMILY"/>
    <property type="match status" value="1"/>
</dbReference>
<dbReference type="Gene3D" id="1.10.10.10">
    <property type="entry name" value="Winged helix-like DNA-binding domain superfamily/Winged helix DNA-binding domain"/>
    <property type="match status" value="1"/>
</dbReference>
<dbReference type="InterPro" id="IPR036388">
    <property type="entry name" value="WH-like_DNA-bd_sf"/>
</dbReference>
<dbReference type="Pfam" id="PF01047">
    <property type="entry name" value="MarR"/>
    <property type="match status" value="1"/>
</dbReference>
<dbReference type="eggNOG" id="COG1846">
    <property type="taxonomic scope" value="Bacteria"/>
</dbReference>
<evidence type="ECO:0000313" key="2">
    <source>
        <dbReference type="EMBL" id="EZP26146.1"/>
    </source>
</evidence>
<dbReference type="PANTHER" id="PTHR33164:SF99">
    <property type="entry name" value="MARR FAMILY REGULATORY PROTEIN"/>
    <property type="match status" value="1"/>
</dbReference>
<evidence type="ECO:0000313" key="3">
    <source>
        <dbReference type="Proteomes" id="UP000024001"/>
    </source>
</evidence>
<comment type="caution">
    <text evidence="2">The sequence shown here is derived from an EMBL/GenBank/DDBJ whole genome shotgun (WGS) entry which is preliminary data.</text>
</comment>
<evidence type="ECO:0000259" key="1">
    <source>
        <dbReference type="PROSITE" id="PS50995"/>
    </source>
</evidence>
<dbReference type="GO" id="GO:0003700">
    <property type="term" value="F:DNA-binding transcription factor activity"/>
    <property type="evidence" value="ECO:0007669"/>
    <property type="project" value="InterPro"/>
</dbReference>
<dbReference type="InterPro" id="IPR036390">
    <property type="entry name" value="WH_DNA-bd_sf"/>
</dbReference>
<dbReference type="SMART" id="SM00347">
    <property type="entry name" value="HTH_MARR"/>
    <property type="match status" value="1"/>
</dbReference>
<sequence length="137" mass="15237">MLRHYRVAESDMLTRARRSLGISANEFEALRFLMQQRDHAARPHALIQHLGISSASVTTMIDKLERTGRIERHVVAGDRRAVSVAATELAKREMRATFGALDELMEDVAEQLSPSELRHIEAFLEAVTDAVEGSVAA</sequence>
<feature type="domain" description="HTH marR-type" evidence="1">
    <location>
        <begin position="1"/>
        <end position="129"/>
    </location>
</feature>
<reference evidence="2 3" key="1">
    <citation type="submission" date="2014-03" db="EMBL/GenBank/DDBJ databases">
        <title>Draft Genome Sequences of 13 Willow Endophytes.</title>
        <authorList>
            <person name="Gan H.Y."/>
            <person name="Gan H.M."/>
            <person name="Savka M.A."/>
            <person name="Hudson A.O."/>
        </authorList>
    </citation>
    <scope>NUCLEOTIDE SEQUENCE [LARGE SCALE GENOMIC DNA]</scope>
    <source>
        <strain evidence="2 3">RIT293</strain>
    </source>
</reference>
<dbReference type="PROSITE" id="PS50995">
    <property type="entry name" value="HTH_MARR_2"/>
    <property type="match status" value="1"/>
</dbReference>
<dbReference type="InterPro" id="IPR039422">
    <property type="entry name" value="MarR/SlyA-like"/>
</dbReference>